<comment type="caution">
    <text evidence="1">The sequence shown here is derived from an EMBL/GenBank/DDBJ whole genome shotgun (WGS) entry which is preliminary data.</text>
</comment>
<evidence type="ECO:0000313" key="2">
    <source>
        <dbReference type="Proteomes" id="UP001595921"/>
    </source>
</evidence>
<organism evidence="1 2">
    <name type="scientific">Halobium salinum</name>
    <dbReference type="NCBI Taxonomy" id="1364940"/>
    <lineage>
        <taxon>Archaea</taxon>
        <taxon>Methanobacteriati</taxon>
        <taxon>Methanobacteriota</taxon>
        <taxon>Stenosarchaea group</taxon>
        <taxon>Halobacteria</taxon>
        <taxon>Halobacteriales</taxon>
        <taxon>Haloferacaceae</taxon>
        <taxon>Halobium</taxon>
    </lineage>
</organism>
<reference evidence="1 2" key="1">
    <citation type="journal article" date="2019" name="Int. J. Syst. Evol. Microbiol.">
        <title>The Global Catalogue of Microorganisms (GCM) 10K type strain sequencing project: providing services to taxonomists for standard genome sequencing and annotation.</title>
        <authorList>
            <consortium name="The Broad Institute Genomics Platform"/>
            <consortium name="The Broad Institute Genome Sequencing Center for Infectious Disease"/>
            <person name="Wu L."/>
            <person name="Ma J."/>
        </authorList>
    </citation>
    <scope>NUCLEOTIDE SEQUENCE [LARGE SCALE GENOMIC DNA]</scope>
    <source>
        <strain evidence="1 2">CGMCC 1.12553</strain>
    </source>
</reference>
<dbReference type="AlphaFoldDB" id="A0ABD5PA34"/>
<proteinExistence type="predicted"/>
<dbReference type="EMBL" id="JBHSDS010000004">
    <property type="protein sequence ID" value="MFC4357752.1"/>
    <property type="molecule type" value="Genomic_DNA"/>
</dbReference>
<keyword evidence="2" id="KW-1185">Reference proteome</keyword>
<accession>A0ABD5PA34</accession>
<sequence length="145" mass="15780">MITETEDYLLIDVDTREPFEMLKFTDGLSLDNLLGTIRDVVERVASVMALSDGLRPSTIAGETLSIVEDRIVSETPEDDQDMVRRAVGRSSSRAMELIVSAEADVAGVDLRGELSCLSDAIRVALSVVETVAIRLAPDLSRVRDA</sequence>
<name>A0ABD5PA34_9EURY</name>
<protein>
    <submittedName>
        <fullName evidence="1">Uncharacterized protein</fullName>
    </submittedName>
</protein>
<evidence type="ECO:0000313" key="1">
    <source>
        <dbReference type="EMBL" id="MFC4357752.1"/>
    </source>
</evidence>
<gene>
    <name evidence="1" type="ORF">ACFO0N_07295</name>
</gene>
<dbReference type="Proteomes" id="UP001595921">
    <property type="component" value="Unassembled WGS sequence"/>
</dbReference>
<dbReference type="RefSeq" id="WP_267625387.1">
    <property type="nucleotide sequence ID" value="NZ_JAODIW010000013.1"/>
</dbReference>